<evidence type="ECO:0000256" key="1">
    <source>
        <dbReference type="SAM" id="SignalP"/>
    </source>
</evidence>
<protein>
    <recommendedName>
        <fullName evidence="4">Lipocalin-like domain-containing protein</fullName>
    </recommendedName>
</protein>
<name>A0A068NQT2_FIMGI</name>
<dbReference type="KEGG" id="fgi:OP10G_1707"/>
<dbReference type="Proteomes" id="UP000027982">
    <property type="component" value="Chromosome"/>
</dbReference>
<keyword evidence="1" id="KW-0732">Signal</keyword>
<proteinExistence type="predicted"/>
<evidence type="ECO:0008006" key="4">
    <source>
        <dbReference type="Google" id="ProtNLM"/>
    </source>
</evidence>
<feature type="chain" id="PRO_5001653843" description="Lipocalin-like domain-containing protein" evidence="1">
    <location>
        <begin position="24"/>
        <end position="139"/>
    </location>
</feature>
<dbReference type="AlphaFoldDB" id="A0A068NQT2"/>
<keyword evidence="3" id="KW-1185">Reference proteome</keyword>
<dbReference type="HOGENOM" id="CLU_1842143_0_0_0"/>
<sequence length="139" mass="14770">MISRRATLLALPFLILAVGCAKKATVVGKWKVDPQLVSSPPAGVKPDFMTGFASTFTYEFKDDKTFKGSMSEGTYTVDGTNVAITTTKLAGQDLPAQARAKPQMTGQLSEDGNTLTLNLPKSGILPASLSSVKMVRDKS</sequence>
<dbReference type="PROSITE" id="PS51257">
    <property type="entry name" value="PROKAR_LIPOPROTEIN"/>
    <property type="match status" value="1"/>
</dbReference>
<accession>A0A068NQT2</accession>
<evidence type="ECO:0000313" key="2">
    <source>
        <dbReference type="EMBL" id="AIE85075.1"/>
    </source>
</evidence>
<organism evidence="2 3">
    <name type="scientific">Fimbriimonas ginsengisoli Gsoil 348</name>
    <dbReference type="NCBI Taxonomy" id="661478"/>
    <lineage>
        <taxon>Bacteria</taxon>
        <taxon>Bacillati</taxon>
        <taxon>Armatimonadota</taxon>
        <taxon>Fimbriimonadia</taxon>
        <taxon>Fimbriimonadales</taxon>
        <taxon>Fimbriimonadaceae</taxon>
        <taxon>Fimbriimonas</taxon>
    </lineage>
</organism>
<dbReference type="RefSeq" id="WP_038472825.1">
    <property type="nucleotide sequence ID" value="NZ_CP007139.1"/>
</dbReference>
<dbReference type="STRING" id="661478.OP10G_1707"/>
<dbReference type="EMBL" id="CP007139">
    <property type="protein sequence ID" value="AIE85075.1"/>
    <property type="molecule type" value="Genomic_DNA"/>
</dbReference>
<feature type="signal peptide" evidence="1">
    <location>
        <begin position="1"/>
        <end position="23"/>
    </location>
</feature>
<gene>
    <name evidence="2" type="ORF">OP10G_1707</name>
</gene>
<reference evidence="2 3" key="1">
    <citation type="journal article" date="2014" name="PLoS ONE">
        <title>The first complete genome sequence of the class fimbriimonadia in the phylum armatimonadetes.</title>
        <authorList>
            <person name="Hu Z.Y."/>
            <person name="Wang Y.Z."/>
            <person name="Im W.T."/>
            <person name="Wang S.Y."/>
            <person name="Zhao G.P."/>
            <person name="Zheng H.J."/>
            <person name="Quan Z.X."/>
        </authorList>
    </citation>
    <scope>NUCLEOTIDE SEQUENCE [LARGE SCALE GENOMIC DNA]</scope>
    <source>
        <strain evidence="2">Gsoil 348</strain>
    </source>
</reference>
<evidence type="ECO:0000313" key="3">
    <source>
        <dbReference type="Proteomes" id="UP000027982"/>
    </source>
</evidence>